<dbReference type="AlphaFoldDB" id="A0A9P6DDF3"/>
<accession>A0A9P6DDF3</accession>
<comment type="caution">
    <text evidence="1">The sequence shown here is derived from an EMBL/GenBank/DDBJ whole genome shotgun (WGS) entry which is preliminary data.</text>
</comment>
<gene>
    <name evidence="1" type="ORF">BDN71DRAFT_1452291</name>
</gene>
<dbReference type="EMBL" id="MU154611">
    <property type="protein sequence ID" value="KAF9491843.1"/>
    <property type="molecule type" value="Genomic_DNA"/>
</dbReference>
<protein>
    <submittedName>
        <fullName evidence="1">Uncharacterized protein</fullName>
    </submittedName>
</protein>
<organism evidence="1 2">
    <name type="scientific">Pleurotus eryngii</name>
    <name type="common">Boletus of the steppes</name>
    <dbReference type="NCBI Taxonomy" id="5323"/>
    <lineage>
        <taxon>Eukaryota</taxon>
        <taxon>Fungi</taxon>
        <taxon>Dikarya</taxon>
        <taxon>Basidiomycota</taxon>
        <taxon>Agaricomycotina</taxon>
        <taxon>Agaricomycetes</taxon>
        <taxon>Agaricomycetidae</taxon>
        <taxon>Agaricales</taxon>
        <taxon>Pleurotineae</taxon>
        <taxon>Pleurotaceae</taxon>
        <taxon>Pleurotus</taxon>
    </lineage>
</organism>
<reference evidence="1" key="1">
    <citation type="submission" date="2020-11" db="EMBL/GenBank/DDBJ databases">
        <authorList>
            <consortium name="DOE Joint Genome Institute"/>
            <person name="Ahrendt S."/>
            <person name="Riley R."/>
            <person name="Andreopoulos W."/>
            <person name="Labutti K."/>
            <person name="Pangilinan J."/>
            <person name="Ruiz-Duenas F.J."/>
            <person name="Barrasa J.M."/>
            <person name="Sanchez-Garcia M."/>
            <person name="Camarero S."/>
            <person name="Miyauchi S."/>
            <person name="Serrano A."/>
            <person name="Linde D."/>
            <person name="Babiker R."/>
            <person name="Drula E."/>
            <person name="Ayuso-Fernandez I."/>
            <person name="Pacheco R."/>
            <person name="Padilla G."/>
            <person name="Ferreira P."/>
            <person name="Barriuso J."/>
            <person name="Kellner H."/>
            <person name="Castanera R."/>
            <person name="Alfaro M."/>
            <person name="Ramirez L."/>
            <person name="Pisabarro A.G."/>
            <person name="Kuo A."/>
            <person name="Tritt A."/>
            <person name="Lipzen A."/>
            <person name="He G."/>
            <person name="Yan M."/>
            <person name="Ng V."/>
            <person name="Cullen D."/>
            <person name="Martin F."/>
            <person name="Rosso M.-N."/>
            <person name="Henrissat B."/>
            <person name="Hibbett D."/>
            <person name="Martinez A.T."/>
            <person name="Grigoriev I.V."/>
        </authorList>
    </citation>
    <scope>NUCLEOTIDE SEQUENCE</scope>
    <source>
        <strain evidence="1">ATCC 90797</strain>
    </source>
</reference>
<evidence type="ECO:0000313" key="1">
    <source>
        <dbReference type="EMBL" id="KAF9491843.1"/>
    </source>
</evidence>
<sequence>MESFLAQINRLWTSLKWSPYDVSIEDIEVNQDSTWSPWANISVHSIALFDDLRDPLFMKKNCPKAFRWKPRRPEPMPSCGSDIIIRYAKGGIERTDVVASYSAIKEMAEQAEYDRDGVAHIKIKQKFSFGEATCRFKSSTITSALSMAMRTWGIYPGATSVGGIM</sequence>
<dbReference type="OrthoDB" id="3112694at2759"/>
<evidence type="ECO:0000313" key="2">
    <source>
        <dbReference type="Proteomes" id="UP000807025"/>
    </source>
</evidence>
<keyword evidence="2" id="KW-1185">Reference proteome</keyword>
<name>A0A9P6DDF3_PLEER</name>
<dbReference type="Proteomes" id="UP000807025">
    <property type="component" value="Unassembled WGS sequence"/>
</dbReference>
<proteinExistence type="predicted"/>